<protein>
    <submittedName>
        <fullName evidence="1">Uncharacterized protein</fullName>
    </submittedName>
</protein>
<proteinExistence type="predicted"/>
<organism evidence="1 2">
    <name type="scientific">Candidatus Ozemobacter sibiricus</name>
    <dbReference type="NCBI Taxonomy" id="2268124"/>
    <lineage>
        <taxon>Bacteria</taxon>
        <taxon>Candidatus Ozemobacteria</taxon>
        <taxon>Candidatus Ozemobacterales</taxon>
        <taxon>Candidatus Ozemobacteraceae</taxon>
        <taxon>Candidatus Ozemobacter</taxon>
    </lineage>
</organism>
<accession>A0A367ZUA3</accession>
<evidence type="ECO:0000313" key="2">
    <source>
        <dbReference type="Proteomes" id="UP000252355"/>
    </source>
</evidence>
<reference evidence="1 2" key="1">
    <citation type="submission" date="2018-05" db="EMBL/GenBank/DDBJ databases">
        <title>A metagenomic window into the 2 km-deep terrestrial subsurface aquifer revealed taxonomically and functionally diverse microbial community comprising novel uncultured bacterial lineages.</title>
        <authorList>
            <person name="Kadnikov V.V."/>
            <person name="Mardanov A.V."/>
            <person name="Beletsky A.V."/>
            <person name="Banks D."/>
            <person name="Pimenov N.V."/>
            <person name="Frank Y.A."/>
            <person name="Karnachuk O.V."/>
            <person name="Ravin N.V."/>
        </authorList>
    </citation>
    <scope>NUCLEOTIDE SEQUENCE [LARGE SCALE GENOMIC DNA]</scope>
    <source>
        <strain evidence="1">BY5</strain>
    </source>
</reference>
<comment type="caution">
    <text evidence="1">The sequence shown here is derived from an EMBL/GenBank/DDBJ whole genome shotgun (WGS) entry which is preliminary data.</text>
</comment>
<gene>
    <name evidence="1" type="ORF">OZSIB_0760</name>
</gene>
<name>A0A367ZUA3_9BACT</name>
<dbReference type="EMBL" id="QOQW01000001">
    <property type="protein sequence ID" value="RCK81626.1"/>
    <property type="molecule type" value="Genomic_DNA"/>
</dbReference>
<sequence length="78" mass="8163">MTGTEFMVNIRRDHTHIQVSRGTVLLFPARGSPLSLSAPHAARLTAQEAAVIRADIEAPPASGAYAPALDQDVEGGSP</sequence>
<dbReference type="AlphaFoldDB" id="A0A367ZUA3"/>
<dbReference type="Proteomes" id="UP000252355">
    <property type="component" value="Unassembled WGS sequence"/>
</dbReference>
<evidence type="ECO:0000313" key="1">
    <source>
        <dbReference type="EMBL" id="RCK81626.1"/>
    </source>
</evidence>